<dbReference type="EMBL" id="FOMX01000016">
    <property type="protein sequence ID" value="SFE60045.1"/>
    <property type="molecule type" value="Genomic_DNA"/>
</dbReference>
<dbReference type="InterPro" id="IPR051411">
    <property type="entry name" value="Polyketide_trans_af380"/>
</dbReference>
<dbReference type="SUPFAM" id="SSF53474">
    <property type="entry name" value="alpha/beta-Hydrolases"/>
    <property type="match status" value="1"/>
</dbReference>
<feature type="domain" description="Xaa-Pro dipeptidyl-peptidase-like" evidence="1">
    <location>
        <begin position="14"/>
        <end position="138"/>
    </location>
</feature>
<dbReference type="PANTHER" id="PTHR47751">
    <property type="entry name" value="SUPERFAMILY HYDROLASE, PUTATIVE (AFU_ORTHOLOGUE AFUA_2G16580)-RELATED"/>
    <property type="match status" value="1"/>
</dbReference>
<dbReference type="Gene3D" id="3.40.50.1820">
    <property type="entry name" value="alpha/beta hydrolase"/>
    <property type="match status" value="1"/>
</dbReference>
<proteinExistence type="predicted"/>
<dbReference type="Proteomes" id="UP000199400">
    <property type="component" value="Unassembled WGS sequence"/>
</dbReference>
<dbReference type="OrthoDB" id="9805123at2"/>
<keyword evidence="3" id="KW-1185">Reference proteome</keyword>
<dbReference type="RefSeq" id="WP_096329295.1">
    <property type="nucleotide sequence ID" value="NZ_FOMX01000016.1"/>
</dbReference>
<reference evidence="3" key="1">
    <citation type="submission" date="2016-10" db="EMBL/GenBank/DDBJ databases">
        <authorList>
            <person name="Varghese N."/>
            <person name="Submissions S."/>
        </authorList>
    </citation>
    <scope>NUCLEOTIDE SEQUENCE [LARGE SCALE GENOMIC DNA]</scope>
    <source>
        <strain evidence="3">ATCC 25963</strain>
    </source>
</reference>
<dbReference type="InterPro" id="IPR000383">
    <property type="entry name" value="Xaa-Pro-like_dom"/>
</dbReference>
<sequence length="294" mass="31306">MVETHRITFESHGATIVGNLFVPAREGRSPAVVVDGPLTSVKEQAQGNHARALAERGFVALAFDHRFFGESGGQPRQYESPPEKIEDLRAAVDFLAAHERVDDQRIGAVGVCAGAGYVAGAVAEDPRIRAFAAVAGFFHDVQMQLKWMGQAGFEATIAAGRAARERWEATGQADTIPAVGEGDVAMPLAEAFNYYGTPRGAVDNYVNAFAVMSREHTVPYDAQSAAPRIRVPTAVVHSEQALAPALARSFHAALAGPKAIHWLTSQGQVDFYDDPKLIAAAADIVAVHLRAALG</sequence>
<evidence type="ECO:0000313" key="2">
    <source>
        <dbReference type="EMBL" id="SFE60045.1"/>
    </source>
</evidence>
<dbReference type="InterPro" id="IPR029058">
    <property type="entry name" value="AB_hydrolase_fold"/>
</dbReference>
<dbReference type="Pfam" id="PF02129">
    <property type="entry name" value="Peptidase_S15"/>
    <property type="match status" value="1"/>
</dbReference>
<evidence type="ECO:0000313" key="3">
    <source>
        <dbReference type="Proteomes" id="UP000199400"/>
    </source>
</evidence>
<dbReference type="Gene3D" id="1.10.10.800">
    <property type="match status" value="1"/>
</dbReference>
<protein>
    <recommendedName>
        <fullName evidence="1">Xaa-Pro dipeptidyl-peptidase-like domain-containing protein</fullName>
    </recommendedName>
</protein>
<dbReference type="GO" id="GO:0016787">
    <property type="term" value="F:hydrolase activity"/>
    <property type="evidence" value="ECO:0007669"/>
    <property type="project" value="InterPro"/>
</dbReference>
<name>A0A1I2BVL5_9BACT</name>
<dbReference type="PANTHER" id="PTHR47751:SF1">
    <property type="entry name" value="SUPERFAMILY HYDROLASE, PUTATIVE (AFU_ORTHOLOGUE AFUA_2G16580)-RELATED"/>
    <property type="match status" value="1"/>
</dbReference>
<gene>
    <name evidence="2" type="ORF">SAMN02745121_04804</name>
</gene>
<accession>A0A1I2BVL5</accession>
<dbReference type="STRING" id="54.SAMN02745121_04804"/>
<dbReference type="AlphaFoldDB" id="A0A1I2BVL5"/>
<organism evidence="2 3">
    <name type="scientific">Nannocystis exedens</name>
    <dbReference type="NCBI Taxonomy" id="54"/>
    <lineage>
        <taxon>Bacteria</taxon>
        <taxon>Pseudomonadati</taxon>
        <taxon>Myxococcota</taxon>
        <taxon>Polyangia</taxon>
        <taxon>Nannocystales</taxon>
        <taxon>Nannocystaceae</taxon>
        <taxon>Nannocystis</taxon>
    </lineage>
</organism>
<evidence type="ECO:0000259" key="1">
    <source>
        <dbReference type="Pfam" id="PF02129"/>
    </source>
</evidence>